<protein>
    <submittedName>
        <fullName evidence="1">Uncharacterized protein</fullName>
    </submittedName>
</protein>
<gene>
    <name evidence="1" type="ORF">J40TS1_43720</name>
</gene>
<reference evidence="1" key="1">
    <citation type="submission" date="2021-03" db="EMBL/GenBank/DDBJ databases">
        <title>Antimicrobial resistance genes in bacteria isolated from Japanese honey, and their potential for conferring macrolide and lincosamide resistance in the American foulbrood pathogen Paenibacillus larvae.</title>
        <authorList>
            <person name="Okamoto M."/>
            <person name="Kumagai M."/>
            <person name="Kanamori H."/>
            <person name="Takamatsu D."/>
        </authorList>
    </citation>
    <scope>NUCLEOTIDE SEQUENCE</scope>
    <source>
        <strain evidence="1">J40TS1</strain>
    </source>
</reference>
<sequence>MEGRKTSAEEQSNRKNTSAMLALLASYSRSSFLGMAARRPQRRSKQSEKRKCVAFNIVMQP</sequence>
<dbReference type="Proteomes" id="UP000683139">
    <property type="component" value="Unassembled WGS sequence"/>
</dbReference>
<comment type="caution">
    <text evidence="1">The sequence shown here is derived from an EMBL/GenBank/DDBJ whole genome shotgun (WGS) entry which is preliminary data.</text>
</comment>
<accession>A0A919YSN5</accession>
<evidence type="ECO:0000313" key="1">
    <source>
        <dbReference type="EMBL" id="GIP18730.1"/>
    </source>
</evidence>
<dbReference type="EMBL" id="BOSE01000010">
    <property type="protein sequence ID" value="GIP18730.1"/>
    <property type="molecule type" value="Genomic_DNA"/>
</dbReference>
<dbReference type="AlphaFoldDB" id="A0A919YSN5"/>
<keyword evidence="2" id="KW-1185">Reference proteome</keyword>
<name>A0A919YSN5_9BACL</name>
<proteinExistence type="predicted"/>
<organism evidence="1 2">
    <name type="scientific">Paenibacillus montaniterrae</name>
    <dbReference type="NCBI Taxonomy" id="429341"/>
    <lineage>
        <taxon>Bacteria</taxon>
        <taxon>Bacillati</taxon>
        <taxon>Bacillota</taxon>
        <taxon>Bacilli</taxon>
        <taxon>Bacillales</taxon>
        <taxon>Paenibacillaceae</taxon>
        <taxon>Paenibacillus</taxon>
    </lineage>
</organism>
<evidence type="ECO:0000313" key="2">
    <source>
        <dbReference type="Proteomes" id="UP000683139"/>
    </source>
</evidence>